<dbReference type="EMBL" id="RCML01000265">
    <property type="protein sequence ID" value="KAG2983118.1"/>
    <property type="molecule type" value="Genomic_DNA"/>
</dbReference>
<evidence type="ECO:0000313" key="6">
    <source>
        <dbReference type="EMBL" id="KAG2983118.1"/>
    </source>
</evidence>
<sequence length="33" mass="3874">MTGERQGQHVLTPKIVFISDGDSREFPFRLQRK</sequence>
<accession>A0A329R8G6</accession>
<evidence type="ECO:0000313" key="3">
    <source>
        <dbReference type="EMBL" id="KAG2883543.1"/>
    </source>
</evidence>
<name>A0A329R8G6_9STRA</name>
<dbReference type="EMBL" id="RCMK01000478">
    <property type="protein sequence ID" value="KAG2926454.1"/>
    <property type="molecule type" value="Genomic_DNA"/>
</dbReference>
<reference evidence="1" key="2">
    <citation type="submission" date="2018-10" db="EMBL/GenBank/DDBJ databases">
        <title>Effector identification in a new, highly contiguous assembly of the strawberry crown rot pathogen Phytophthora cactorum.</title>
        <authorList>
            <person name="Armitage A.D."/>
            <person name="Nellist C.F."/>
            <person name="Bates H."/>
            <person name="Vickerstaff R.J."/>
            <person name="Harrison R.J."/>
        </authorList>
    </citation>
    <scope>NUCLEOTIDE SEQUENCE</scope>
    <source>
        <strain evidence="1">15-7</strain>
        <strain evidence="4">4032</strain>
        <strain evidence="3">4040</strain>
        <strain evidence="6">P415</strain>
    </source>
</reference>
<evidence type="ECO:0000313" key="1">
    <source>
        <dbReference type="EMBL" id="KAG2806443.1"/>
    </source>
</evidence>
<dbReference type="Proteomes" id="UP000735874">
    <property type="component" value="Unassembled WGS sequence"/>
</dbReference>
<protein>
    <submittedName>
        <fullName evidence="7">Uncharacterized protein</fullName>
    </submittedName>
</protein>
<evidence type="ECO:0000313" key="5">
    <source>
        <dbReference type="EMBL" id="KAG2926454.1"/>
    </source>
</evidence>
<organism evidence="7 8">
    <name type="scientific">Phytophthora cactorum</name>
    <dbReference type="NCBI Taxonomy" id="29920"/>
    <lineage>
        <taxon>Eukaryota</taxon>
        <taxon>Sar</taxon>
        <taxon>Stramenopiles</taxon>
        <taxon>Oomycota</taxon>
        <taxon>Peronosporomycetes</taxon>
        <taxon>Peronosporales</taxon>
        <taxon>Peronosporaceae</taxon>
        <taxon>Phytophthora</taxon>
    </lineage>
</organism>
<keyword evidence="8" id="KW-1185">Reference proteome</keyword>
<dbReference type="EMBL" id="RCMG01002780">
    <property type="protein sequence ID" value="KAG2806443.1"/>
    <property type="molecule type" value="Genomic_DNA"/>
</dbReference>
<dbReference type="AlphaFoldDB" id="A0A329R8G6"/>
<evidence type="ECO:0000313" key="7">
    <source>
        <dbReference type="EMBL" id="RAW20720.1"/>
    </source>
</evidence>
<dbReference type="Proteomes" id="UP000697107">
    <property type="component" value="Unassembled WGS sequence"/>
</dbReference>
<dbReference type="EMBL" id="RCMG01000496">
    <property type="protein sequence ID" value="KAG2853156.1"/>
    <property type="molecule type" value="Genomic_DNA"/>
</dbReference>
<dbReference type="OrthoDB" id="95750at2759"/>
<dbReference type="Proteomes" id="UP000736787">
    <property type="component" value="Unassembled WGS sequence"/>
</dbReference>
<dbReference type="EMBL" id="MJFZ01002466">
    <property type="protein sequence ID" value="RAW20720.1"/>
    <property type="molecule type" value="Genomic_DNA"/>
</dbReference>
<dbReference type="Proteomes" id="UP000774804">
    <property type="component" value="Unassembled WGS sequence"/>
</dbReference>
<reference evidence="7 8" key="1">
    <citation type="submission" date="2018-01" db="EMBL/GenBank/DDBJ databases">
        <title>Draft genome of the strawberry crown rot pathogen Phytophthora cactorum.</title>
        <authorList>
            <person name="Armitage A.D."/>
            <person name="Lysoe E."/>
            <person name="Nellist C.F."/>
            <person name="Harrison R.J."/>
            <person name="Brurberg M.B."/>
        </authorList>
    </citation>
    <scope>NUCLEOTIDE SEQUENCE [LARGE SCALE GENOMIC DNA]</scope>
    <source>
        <strain evidence="7 8">10300</strain>
    </source>
</reference>
<dbReference type="Proteomes" id="UP000251314">
    <property type="component" value="Unassembled WGS sequence"/>
</dbReference>
<dbReference type="VEuPathDB" id="FungiDB:PC110_g22836"/>
<proteinExistence type="predicted"/>
<comment type="caution">
    <text evidence="7">The sequence shown here is derived from an EMBL/GenBank/DDBJ whole genome shotgun (WGS) entry which is preliminary data.</text>
</comment>
<evidence type="ECO:0000313" key="2">
    <source>
        <dbReference type="EMBL" id="KAG2853156.1"/>
    </source>
</evidence>
<gene>
    <name evidence="7" type="ORF">PC110_g22836</name>
    <name evidence="2" type="ORF">PC113_g14400</name>
    <name evidence="1" type="ORF">PC113_g24135</name>
    <name evidence="4" type="ORF">PC115_g10774</name>
    <name evidence="5" type="ORF">PC117_g14871</name>
    <name evidence="3" type="ORF">PC117_g26005</name>
    <name evidence="6" type="ORF">PC118_g9621</name>
</gene>
<evidence type="ECO:0000313" key="8">
    <source>
        <dbReference type="Proteomes" id="UP000251314"/>
    </source>
</evidence>
<evidence type="ECO:0000313" key="4">
    <source>
        <dbReference type="EMBL" id="KAG2917192.1"/>
    </source>
</evidence>
<dbReference type="EMBL" id="RCMK01002211">
    <property type="protein sequence ID" value="KAG2883543.1"/>
    <property type="molecule type" value="Genomic_DNA"/>
</dbReference>
<dbReference type="EMBL" id="RCMI01000325">
    <property type="protein sequence ID" value="KAG2917192.1"/>
    <property type="molecule type" value="Genomic_DNA"/>
</dbReference>